<evidence type="ECO:0000313" key="2">
    <source>
        <dbReference type="Proteomes" id="UP000199421"/>
    </source>
</evidence>
<dbReference type="STRING" id="407022.SAMN05661044_05049"/>
<dbReference type="AlphaFoldDB" id="A0A1H7XXM4"/>
<dbReference type="EMBL" id="FOAF01000011">
    <property type="protein sequence ID" value="SEM38570.1"/>
    <property type="molecule type" value="Genomic_DNA"/>
</dbReference>
<gene>
    <name evidence="1" type="ORF">SAMN05661044_05049</name>
</gene>
<proteinExistence type="predicted"/>
<dbReference type="Proteomes" id="UP000199421">
    <property type="component" value="Unassembled WGS sequence"/>
</dbReference>
<name>A0A1H7XXM4_OLID1</name>
<evidence type="ECO:0000313" key="1">
    <source>
        <dbReference type="EMBL" id="SEM38570.1"/>
    </source>
</evidence>
<sequence length="74" mass="8798">MSKIINGLHKKAHITIMLKNECRLKPLQPIKLFCMISQSFFIKIWNYDQPRIRLEQSVMEKSDKGELPIKDLNR</sequence>
<reference evidence="2" key="1">
    <citation type="submission" date="2016-10" db="EMBL/GenBank/DDBJ databases">
        <authorList>
            <person name="Varghese N."/>
            <person name="Submissions S."/>
        </authorList>
    </citation>
    <scope>NUCLEOTIDE SEQUENCE [LARGE SCALE GENOMIC DNA]</scope>
    <source>
        <strain evidence="2">DSM 18733</strain>
    </source>
</reference>
<protein>
    <submittedName>
        <fullName evidence="1">Uncharacterized protein</fullName>
    </submittedName>
</protein>
<accession>A0A1H7XXM4</accession>
<organism evidence="1 2">
    <name type="scientific">Olivibacter domesticus</name>
    <name type="common">Pseudosphingobacterium domesticum</name>
    <dbReference type="NCBI Taxonomy" id="407022"/>
    <lineage>
        <taxon>Bacteria</taxon>
        <taxon>Pseudomonadati</taxon>
        <taxon>Bacteroidota</taxon>
        <taxon>Sphingobacteriia</taxon>
        <taxon>Sphingobacteriales</taxon>
        <taxon>Sphingobacteriaceae</taxon>
        <taxon>Olivibacter</taxon>
    </lineage>
</organism>
<keyword evidence="2" id="KW-1185">Reference proteome</keyword>